<dbReference type="Proteomes" id="UP001323405">
    <property type="component" value="Unassembled WGS sequence"/>
</dbReference>
<dbReference type="EMBL" id="JAFFHA010000007">
    <property type="protein sequence ID" value="KAK4653563.1"/>
    <property type="molecule type" value="Genomic_DNA"/>
</dbReference>
<name>A0ABR0GCX4_9PEZI</name>
<reference evidence="1 2" key="1">
    <citation type="journal article" date="2023" name="bioRxiv">
        <title>High-quality genome assemblies of four members of thePodospora anserinaspecies complex.</title>
        <authorList>
            <person name="Ament-Velasquez S.L."/>
            <person name="Vogan A.A."/>
            <person name="Wallerman O."/>
            <person name="Hartmann F."/>
            <person name="Gautier V."/>
            <person name="Silar P."/>
            <person name="Giraud T."/>
            <person name="Johannesson H."/>
        </authorList>
    </citation>
    <scope>NUCLEOTIDE SEQUENCE [LARGE SCALE GENOMIC DNA]</scope>
    <source>
        <strain evidence="1 2">CBS 415.72m</strain>
    </source>
</reference>
<dbReference type="RefSeq" id="XP_062742538.1">
    <property type="nucleotide sequence ID" value="XM_062891216.1"/>
</dbReference>
<sequence>MITAKLHWPTITDRLAKLPSTIPPHERYAHVANNIASVVRWNKDLLEGMLLEAQAHCCAAEFAAKDWSESTDANDSKSAERTSSKEREENEEKCRFYEILIEVLEGNVNLFCVSGSFLMICIGKIKKLKTPVDEESLEDDYGRNLVFFFLGYQVGRRFVDCSAVYRDG</sequence>
<accession>A0ABR0GCX4</accession>
<evidence type="ECO:0000313" key="2">
    <source>
        <dbReference type="Proteomes" id="UP001323405"/>
    </source>
</evidence>
<proteinExistence type="predicted"/>
<keyword evidence="2" id="KW-1185">Reference proteome</keyword>
<dbReference type="GeneID" id="87911123"/>
<comment type="caution">
    <text evidence="1">The sequence shown here is derived from an EMBL/GenBank/DDBJ whole genome shotgun (WGS) entry which is preliminary data.</text>
</comment>
<protein>
    <submittedName>
        <fullName evidence="1">Uncharacterized protein</fullName>
    </submittedName>
</protein>
<gene>
    <name evidence="1" type="ORF">QC762_508032</name>
</gene>
<evidence type="ECO:0000313" key="1">
    <source>
        <dbReference type="EMBL" id="KAK4653563.1"/>
    </source>
</evidence>
<organism evidence="1 2">
    <name type="scientific">Podospora pseudocomata</name>
    <dbReference type="NCBI Taxonomy" id="2093779"/>
    <lineage>
        <taxon>Eukaryota</taxon>
        <taxon>Fungi</taxon>
        <taxon>Dikarya</taxon>
        <taxon>Ascomycota</taxon>
        <taxon>Pezizomycotina</taxon>
        <taxon>Sordariomycetes</taxon>
        <taxon>Sordariomycetidae</taxon>
        <taxon>Sordariales</taxon>
        <taxon>Podosporaceae</taxon>
        <taxon>Podospora</taxon>
    </lineage>
</organism>